<evidence type="ECO:0000313" key="11">
    <source>
        <dbReference type="Proteomes" id="UP000030693"/>
    </source>
</evidence>
<dbReference type="PROSITE" id="PS50003">
    <property type="entry name" value="PH_DOMAIN"/>
    <property type="match status" value="1"/>
</dbReference>
<dbReference type="InterPro" id="IPR042536">
    <property type="entry name" value="TFIIIC_tauA_Sfc1"/>
</dbReference>
<dbReference type="InterPro" id="IPR000159">
    <property type="entry name" value="RA_dom"/>
</dbReference>
<dbReference type="GO" id="GO:0004674">
    <property type="term" value="F:protein serine/threonine kinase activity"/>
    <property type="evidence" value="ECO:0007669"/>
    <property type="project" value="UniProtKB-KW"/>
</dbReference>
<evidence type="ECO:0000259" key="8">
    <source>
        <dbReference type="PROSITE" id="PS50011"/>
    </source>
</evidence>
<sequence>MRSRLLAPDFGLTKAAELNVPYWSSPELLDGAAPGKPADIWALACTAMEFTTGAPPWAELQPATAAARLATSLPTPPGHASAELVAFLARCFVHDPAGRCTVDALLEDEWVSAVSPVIVEEAAAGAALPRQPAARPSKSDGPPSVVTSAGLVPSGGGPAGPVSGGAPVERMMIRVVMQLGEGESAKTIYVQRQITARALVSVILNKLSAYYNPEDYCIAEYHTTKEKQIFLDHEYPAQYYDSDQTLDFQLRIEPRPADMICGTLRRRRGRLMSRHWQTQYCVLDTHERYLAFYQRAPRPGEEALEPATDVIWDLTHIDSVVISSRDATRFAIECAGQVHHMAANSIDDALRWTNALRHASGGRAAEPVLELRWRPRDSFCHPVVGTIARPQDLALEVTYAQQVVRVTTRRRRRPRPPGAASASGPRAGRSAGGESQSEPAPAPEPEPQSAPGPEDEVVEVREEVRLHPVSCRVLGVVNAVGRFRSMADFQMVPDPHDYMTHLRAQINATSATDIVQIDLLSDLAPHSLNSHVTEPLPPPQFSRSDLPNPYGFAQNPSVASAIAQTVSASRPTSEFGAGPADFIDDLSAEVDQDGRTAAGSLERAAAFRAVTDMARSVLGEAGAADTARGLGIGGSEPGSRKRPHPDAASASGSDPREASLAKEVRRGRAGPLTRWRFMSHTPILMSTLANACRGPLYGGGLSIILPEQMVDASHFRPVPDNQEVFLSPPLHVSGLPENPCQEGLPGSLIVELLEMSDLSSIQALQESGQFAEVFASLQSRPSSQSRTAAIVNFCDLAQHVGCSSVQLRGEVDCSLGRADLDSLLSSAPVNLLPVLHNSQIEGHIIGGTHFVAPDERRGGPEAFSVTLAAVRVAALGTDIIFIWSRPLACPNDLTEEIICDDLKFMRTTVNSLMIHDWDMFFPDGPPTVDAASAGAGTSSP</sequence>
<dbReference type="AlphaFoldDB" id="A0A058YZR4"/>
<feature type="domain" description="Protein kinase" evidence="8">
    <location>
        <begin position="1"/>
        <end position="111"/>
    </location>
</feature>
<dbReference type="Pfam" id="PF00069">
    <property type="entry name" value="Pkinase"/>
    <property type="match status" value="1"/>
</dbReference>
<feature type="compositionally biased region" description="Pro residues" evidence="6">
    <location>
        <begin position="440"/>
        <end position="450"/>
    </location>
</feature>
<dbReference type="GO" id="GO:0007165">
    <property type="term" value="P:signal transduction"/>
    <property type="evidence" value="ECO:0007669"/>
    <property type="project" value="InterPro"/>
</dbReference>
<dbReference type="PROSITE" id="PS50011">
    <property type="entry name" value="PROTEIN_KINASE_DOM"/>
    <property type="match status" value="1"/>
</dbReference>
<dbReference type="PANTHER" id="PTHR11584">
    <property type="entry name" value="SERINE/THREONINE PROTEIN KINASE"/>
    <property type="match status" value="1"/>
</dbReference>
<dbReference type="STRING" id="691883.A0A058YZR4"/>
<feature type="compositionally biased region" description="Gly residues" evidence="6">
    <location>
        <begin position="153"/>
        <end position="163"/>
    </location>
</feature>
<evidence type="ECO:0000256" key="3">
    <source>
        <dbReference type="ARBA" id="ARBA00022741"/>
    </source>
</evidence>
<keyword evidence="2" id="KW-0808">Transferase</keyword>
<dbReference type="InterPro" id="IPR007681">
    <property type="entry name" value="Mog1"/>
</dbReference>
<feature type="domain" description="PH" evidence="7">
    <location>
        <begin position="257"/>
        <end position="361"/>
    </location>
</feature>
<dbReference type="GO" id="GO:0005524">
    <property type="term" value="F:ATP binding"/>
    <property type="evidence" value="ECO:0007669"/>
    <property type="project" value="UniProtKB-KW"/>
</dbReference>
<dbReference type="InterPro" id="IPR001849">
    <property type="entry name" value="PH_domain"/>
</dbReference>
<feature type="region of interest" description="Disordered" evidence="6">
    <location>
        <begin position="406"/>
        <end position="457"/>
    </location>
</feature>
<feature type="region of interest" description="Disordered" evidence="6">
    <location>
        <begin position="626"/>
        <end position="665"/>
    </location>
</feature>
<evidence type="ECO:0000313" key="10">
    <source>
        <dbReference type="EMBL" id="KCV67459.1"/>
    </source>
</evidence>
<keyword evidence="3" id="KW-0547">Nucleotide-binding</keyword>
<dbReference type="EMBL" id="KB932218">
    <property type="protein sequence ID" value="KCV67459.1"/>
    <property type="molecule type" value="Genomic_DNA"/>
</dbReference>
<reference evidence="10" key="1">
    <citation type="submission" date="2013-04" db="EMBL/GenBank/DDBJ databases">
        <title>The Genome Sequence of Fonticula alba ATCC 38817.</title>
        <authorList>
            <consortium name="The Broad Institute Genomics Platform"/>
            <person name="Russ C."/>
            <person name="Cuomo C."/>
            <person name="Burger G."/>
            <person name="Gray M.W."/>
            <person name="Holland P.W.H."/>
            <person name="King N."/>
            <person name="Lang F.B.F."/>
            <person name="Roger A.J."/>
            <person name="Ruiz-Trillo I."/>
            <person name="Brown M."/>
            <person name="Walker B."/>
            <person name="Young S."/>
            <person name="Zeng Q."/>
            <person name="Gargeya S."/>
            <person name="Fitzgerald M."/>
            <person name="Haas B."/>
            <person name="Abouelleil A."/>
            <person name="Allen A.W."/>
            <person name="Alvarado L."/>
            <person name="Arachchi H.M."/>
            <person name="Berlin A.M."/>
            <person name="Chapman S.B."/>
            <person name="Gainer-Dewar J."/>
            <person name="Goldberg J."/>
            <person name="Griggs A."/>
            <person name="Gujja S."/>
            <person name="Hansen M."/>
            <person name="Howarth C."/>
            <person name="Imamovic A."/>
            <person name="Ireland A."/>
            <person name="Larimer J."/>
            <person name="McCowan C."/>
            <person name="Murphy C."/>
            <person name="Pearson M."/>
            <person name="Poon T.W."/>
            <person name="Priest M."/>
            <person name="Roberts A."/>
            <person name="Saif S."/>
            <person name="Shea T."/>
            <person name="Sisk P."/>
            <person name="Sykes S."/>
            <person name="Wortman J."/>
            <person name="Nusbaum C."/>
            <person name="Birren B."/>
        </authorList>
    </citation>
    <scope>NUCLEOTIDE SEQUENCE [LARGE SCALE GENOMIC DNA]</scope>
    <source>
        <strain evidence="10">ATCC 38817</strain>
    </source>
</reference>
<dbReference type="PROSITE" id="PS50200">
    <property type="entry name" value="RA"/>
    <property type="match status" value="1"/>
</dbReference>
<dbReference type="InterPro" id="IPR029071">
    <property type="entry name" value="Ubiquitin-like_domsf"/>
</dbReference>
<evidence type="ECO:0000256" key="1">
    <source>
        <dbReference type="ARBA" id="ARBA00022527"/>
    </source>
</evidence>
<dbReference type="CDD" id="cd17043">
    <property type="entry name" value="RA"/>
    <property type="match status" value="1"/>
</dbReference>
<feature type="compositionally biased region" description="Basic and acidic residues" evidence="6">
    <location>
        <begin position="654"/>
        <end position="665"/>
    </location>
</feature>
<dbReference type="InterPro" id="IPR000719">
    <property type="entry name" value="Prot_kinase_dom"/>
</dbReference>
<dbReference type="eggNOG" id="KOG0198">
    <property type="taxonomic scope" value="Eukaryota"/>
</dbReference>
<dbReference type="Pfam" id="PF17682">
    <property type="entry name" value="Tau95_N"/>
    <property type="match status" value="1"/>
</dbReference>
<dbReference type="GeneID" id="20530823"/>
<dbReference type="Proteomes" id="UP000030693">
    <property type="component" value="Unassembled WGS sequence"/>
</dbReference>
<evidence type="ECO:0000256" key="6">
    <source>
        <dbReference type="SAM" id="MobiDB-lite"/>
    </source>
</evidence>
<keyword evidence="5" id="KW-0067">ATP-binding</keyword>
<evidence type="ECO:0000259" key="9">
    <source>
        <dbReference type="PROSITE" id="PS50200"/>
    </source>
</evidence>
<dbReference type="Gene3D" id="3.40.1000.10">
    <property type="entry name" value="Mog1/PsbP, alpha/beta/alpha sandwich"/>
    <property type="match status" value="1"/>
</dbReference>
<dbReference type="Pfam" id="PF04603">
    <property type="entry name" value="Mog1"/>
    <property type="match status" value="1"/>
</dbReference>
<dbReference type="OrthoDB" id="10255285at2759"/>
<dbReference type="InterPro" id="IPR011009">
    <property type="entry name" value="Kinase-like_dom_sf"/>
</dbReference>
<name>A0A058YZR4_FONAL</name>
<dbReference type="InterPro" id="IPR041499">
    <property type="entry name" value="Tfc1/Sfc1_N"/>
</dbReference>
<keyword evidence="11" id="KW-1185">Reference proteome</keyword>
<dbReference type="RefSeq" id="XP_009498135.1">
    <property type="nucleotide sequence ID" value="XM_009499860.1"/>
</dbReference>
<organism evidence="10">
    <name type="scientific">Fonticula alba</name>
    <name type="common">Slime mold</name>
    <dbReference type="NCBI Taxonomy" id="691883"/>
    <lineage>
        <taxon>Eukaryota</taxon>
        <taxon>Rotosphaerida</taxon>
        <taxon>Fonticulaceae</taxon>
        <taxon>Fonticula</taxon>
    </lineage>
</organism>
<dbReference type="SUPFAM" id="SSF55724">
    <property type="entry name" value="Mog1p/PsbP-like"/>
    <property type="match status" value="1"/>
</dbReference>
<proteinExistence type="predicted"/>
<protein>
    <submittedName>
        <fullName evidence="10">Uncharacterized protein</fullName>
    </submittedName>
</protein>
<keyword evidence="1" id="KW-0723">Serine/threonine-protein kinase</keyword>
<dbReference type="Gene3D" id="3.30.200.160">
    <property type="entry name" value="TFIIIC, subcomplex tauA, subunit Sfc1, barrel domain"/>
    <property type="match status" value="1"/>
</dbReference>
<feature type="domain" description="Ras-associating" evidence="9">
    <location>
        <begin position="173"/>
        <end position="255"/>
    </location>
</feature>
<dbReference type="SUPFAM" id="SSF54236">
    <property type="entry name" value="Ubiquitin-like"/>
    <property type="match status" value="1"/>
</dbReference>
<dbReference type="SUPFAM" id="SSF50729">
    <property type="entry name" value="PH domain-like"/>
    <property type="match status" value="1"/>
</dbReference>
<dbReference type="CDD" id="cd00821">
    <property type="entry name" value="PH"/>
    <property type="match status" value="1"/>
</dbReference>
<evidence type="ECO:0000256" key="2">
    <source>
        <dbReference type="ARBA" id="ARBA00022679"/>
    </source>
</evidence>
<dbReference type="PANTHER" id="PTHR11584:SF369">
    <property type="entry name" value="MITOGEN-ACTIVATED PROTEIN KINASE KINASE KINASE 19-RELATED"/>
    <property type="match status" value="1"/>
</dbReference>
<gene>
    <name evidence="10" type="ORF">H696_06098</name>
</gene>
<dbReference type="Gene3D" id="1.10.510.10">
    <property type="entry name" value="Transferase(Phosphotransferase) domain 1"/>
    <property type="match status" value="1"/>
</dbReference>
<dbReference type="Pfam" id="PF00788">
    <property type="entry name" value="RA"/>
    <property type="match status" value="1"/>
</dbReference>
<evidence type="ECO:0000259" key="7">
    <source>
        <dbReference type="PROSITE" id="PS50003"/>
    </source>
</evidence>
<evidence type="ECO:0000256" key="4">
    <source>
        <dbReference type="ARBA" id="ARBA00022777"/>
    </source>
</evidence>
<keyword evidence="4" id="KW-0418">Kinase</keyword>
<dbReference type="SUPFAM" id="SSF56112">
    <property type="entry name" value="Protein kinase-like (PK-like)"/>
    <property type="match status" value="1"/>
</dbReference>
<accession>A0A058YZR4</accession>
<evidence type="ECO:0000256" key="5">
    <source>
        <dbReference type="ARBA" id="ARBA00022840"/>
    </source>
</evidence>
<feature type="region of interest" description="Disordered" evidence="6">
    <location>
        <begin position="129"/>
        <end position="165"/>
    </location>
</feature>
<dbReference type="InterPro" id="IPR016123">
    <property type="entry name" value="Mog1/PsbP_a/b/a-sand"/>
</dbReference>
<feature type="compositionally biased region" description="Low complexity" evidence="6">
    <location>
        <begin position="418"/>
        <end position="439"/>
    </location>
</feature>
<dbReference type="SMART" id="SM00233">
    <property type="entry name" value="PH"/>
    <property type="match status" value="1"/>
</dbReference>